<dbReference type="RefSeq" id="WP_209808874.1">
    <property type="nucleotide sequence ID" value="NZ_JAGGKT010000001.1"/>
</dbReference>
<keyword evidence="6" id="KW-1185">Reference proteome</keyword>
<accession>A0ABS4GIE0</accession>
<evidence type="ECO:0000313" key="5">
    <source>
        <dbReference type="EMBL" id="MBP1930023.1"/>
    </source>
</evidence>
<dbReference type="NCBIfam" id="TIGR00045">
    <property type="entry name" value="glycerate kinase"/>
    <property type="match status" value="1"/>
</dbReference>
<comment type="caution">
    <text evidence="5">The sequence shown here is derived from an EMBL/GenBank/DDBJ whole genome shotgun (WGS) entry which is preliminary data.</text>
</comment>
<keyword evidence="2 4" id="KW-0808">Transferase</keyword>
<dbReference type="Pfam" id="PF02595">
    <property type="entry name" value="Gly_kinase"/>
    <property type="match status" value="1"/>
</dbReference>
<dbReference type="Gene3D" id="3.40.50.10350">
    <property type="entry name" value="Glycerate kinase, domain 1"/>
    <property type="match status" value="1"/>
</dbReference>
<reference evidence="5 6" key="1">
    <citation type="submission" date="2021-03" db="EMBL/GenBank/DDBJ databases">
        <title>Genomic Encyclopedia of Type Strains, Phase IV (KMG-IV): sequencing the most valuable type-strain genomes for metagenomic binning, comparative biology and taxonomic classification.</title>
        <authorList>
            <person name="Goeker M."/>
        </authorList>
    </citation>
    <scope>NUCLEOTIDE SEQUENCE [LARGE SCALE GENOMIC DNA]</scope>
    <source>
        <strain evidence="5 6">DSM 24738</strain>
    </source>
</reference>
<dbReference type="GO" id="GO:0008887">
    <property type="term" value="F:glycerate kinase activity"/>
    <property type="evidence" value="ECO:0007669"/>
    <property type="project" value="UniProtKB-EC"/>
</dbReference>
<keyword evidence="3 4" id="KW-0418">Kinase</keyword>
<evidence type="ECO:0000256" key="1">
    <source>
        <dbReference type="ARBA" id="ARBA00006284"/>
    </source>
</evidence>
<dbReference type="InterPro" id="IPR018197">
    <property type="entry name" value="Glycerate_kinase_RE-like"/>
</dbReference>
<dbReference type="EMBL" id="JAGGKT010000001">
    <property type="protein sequence ID" value="MBP1930023.1"/>
    <property type="molecule type" value="Genomic_DNA"/>
</dbReference>
<name>A0ABS4GIE0_9BACL</name>
<dbReference type="InterPro" id="IPR004381">
    <property type="entry name" value="Glycerate_kinase"/>
</dbReference>
<dbReference type="InterPro" id="IPR018193">
    <property type="entry name" value="Glyc_kinase_flavodox-like_fold"/>
</dbReference>
<organism evidence="5 6">
    <name type="scientific">Ammoniphilus resinae</name>
    <dbReference type="NCBI Taxonomy" id="861532"/>
    <lineage>
        <taxon>Bacteria</taxon>
        <taxon>Bacillati</taxon>
        <taxon>Bacillota</taxon>
        <taxon>Bacilli</taxon>
        <taxon>Bacillales</taxon>
        <taxon>Paenibacillaceae</taxon>
        <taxon>Aneurinibacillus group</taxon>
        <taxon>Ammoniphilus</taxon>
    </lineage>
</organism>
<dbReference type="SUPFAM" id="SSF110738">
    <property type="entry name" value="Glycerate kinase I"/>
    <property type="match status" value="1"/>
</dbReference>
<dbReference type="PANTHER" id="PTHR21599:SF0">
    <property type="entry name" value="GLYCERATE KINASE"/>
    <property type="match status" value="1"/>
</dbReference>
<dbReference type="Gene3D" id="3.90.1510.10">
    <property type="entry name" value="Glycerate kinase, domain 2"/>
    <property type="match status" value="1"/>
</dbReference>
<dbReference type="Proteomes" id="UP001519343">
    <property type="component" value="Unassembled WGS sequence"/>
</dbReference>
<proteinExistence type="inferred from homology"/>
<dbReference type="PIRSF" id="PIRSF006078">
    <property type="entry name" value="GlxK"/>
    <property type="match status" value="1"/>
</dbReference>
<protein>
    <submittedName>
        <fullName evidence="5">Glycerate kinase</fullName>
        <ecNumber evidence="5">2.7.1.31</ecNumber>
    </submittedName>
</protein>
<evidence type="ECO:0000256" key="4">
    <source>
        <dbReference type="PIRNR" id="PIRNR006078"/>
    </source>
</evidence>
<evidence type="ECO:0000313" key="6">
    <source>
        <dbReference type="Proteomes" id="UP001519343"/>
    </source>
</evidence>
<dbReference type="EC" id="2.7.1.31" evidence="5"/>
<evidence type="ECO:0000256" key="3">
    <source>
        <dbReference type="ARBA" id="ARBA00022777"/>
    </source>
</evidence>
<comment type="similarity">
    <text evidence="1 4">Belongs to the glycerate kinase type-1 family.</text>
</comment>
<gene>
    <name evidence="5" type="ORF">J2Z37_000010</name>
</gene>
<dbReference type="PANTHER" id="PTHR21599">
    <property type="entry name" value="GLYCERATE KINASE"/>
    <property type="match status" value="1"/>
</dbReference>
<dbReference type="InterPro" id="IPR036129">
    <property type="entry name" value="Glycerate_kinase_sf"/>
</dbReference>
<evidence type="ECO:0000256" key="2">
    <source>
        <dbReference type="ARBA" id="ARBA00022679"/>
    </source>
</evidence>
<sequence>MRIVIAPDSFKGSISAMDAAKAIENGVKRAGTNIETVLVPVADGGEGTLDSLVAATGGRRVQLQVLGPLGQPVLAEYGWLGDGKTCVIEMASASGLCLVPDEQKNPLQTTTYGTGELIRSALDEGCRQFILAIGGSATNDGGIGMLQALGMKLQDASGNQVGNSGGELGKIASIDDTGWDSRIAESTFLIASDVQNPFVGKKGASHVFGPQKGATPEMVELLDQYMTHWADVVEAKTGVHLHDLPGAGAAGGIGGAFQAFFPATMRRGIDIVIEFTGLRQALEGADAVITGEGQIDFQTASGKTPMGIAQEAQLKGIPTFVLAGSIGRGIEELYQYGITSIHSIVNGPMSLEEAMNRSAELLAQRAEQVIRTYQVHQTERR</sequence>